<evidence type="ECO:0000256" key="7">
    <source>
        <dbReference type="ARBA" id="ARBA00022824"/>
    </source>
</evidence>
<evidence type="ECO:0000256" key="8">
    <source>
        <dbReference type="ARBA" id="ARBA00022989"/>
    </source>
</evidence>
<name>C1BJ03_OSMMO</name>
<dbReference type="AlphaFoldDB" id="C1BJ03"/>
<dbReference type="PANTHER" id="PTHR22811">
    <property type="entry name" value="TRANSMEMBRANE EMP24 DOMAIN-CONTAINING PROTEIN"/>
    <property type="match status" value="1"/>
</dbReference>
<feature type="transmembrane region" description="Helical" evidence="11">
    <location>
        <begin position="220"/>
        <end position="246"/>
    </location>
</feature>
<dbReference type="SMART" id="SM01190">
    <property type="entry name" value="EMP24_GP25L"/>
    <property type="match status" value="1"/>
</dbReference>
<evidence type="ECO:0000256" key="4">
    <source>
        <dbReference type="ARBA" id="ARBA00007104"/>
    </source>
</evidence>
<comment type="subcellular location">
    <subcellularLocation>
        <location evidence="1">Endoplasmic reticulum membrane</location>
        <topology evidence="1">Single-pass type I membrane protein</topology>
    </subcellularLocation>
    <subcellularLocation>
        <location evidence="2">Endoplasmic reticulum-Golgi intermediate compartment membrane</location>
        <topology evidence="2">Single-pass type I membrane protein</topology>
    </subcellularLocation>
    <subcellularLocation>
        <location evidence="3">Golgi apparatus</location>
        <location evidence="3">cis-Golgi network membrane</location>
        <topology evidence="3">Single-pass type I membrane protein</topology>
    </subcellularLocation>
    <subcellularLocation>
        <location evidence="10">Membrane</location>
        <topology evidence="10">Single-pass type I membrane protein</topology>
    </subcellularLocation>
</comment>
<proteinExistence type="evidence at transcript level"/>
<keyword evidence="7" id="KW-0256">Endoplasmic reticulum</keyword>
<dbReference type="InterPro" id="IPR015720">
    <property type="entry name" value="Emp24-like"/>
</dbReference>
<sequence length="254" mass="28515">MTCQTVSGVTLGLLLTYFVANLHFTLCSGQSQDTEFTFLLPAGTTECFFQTTVKNGSLEVEYQVIAGAGLDVGFTLISPSGYRLASDFRRSDGIHTVEPTEDGDYRLCFDNSFSKLSEKMVFFEVILEGQAGAADGGDSWVEMGQPESLVEFKLEYMRLFSTAPIRFTPVCTSAPCIVYTSMETTESAHRHLEKSRQVQSILRAFEARDRYLLEDNLWRVSFWSCLNLLVIFTVAVTQVCTLRSLFDEKRSVRT</sequence>
<evidence type="ECO:0000256" key="6">
    <source>
        <dbReference type="ARBA" id="ARBA00022729"/>
    </source>
</evidence>
<keyword evidence="6" id="KW-0732">Signal</keyword>
<evidence type="ECO:0000256" key="1">
    <source>
        <dbReference type="ARBA" id="ARBA00004115"/>
    </source>
</evidence>
<dbReference type="Gene3D" id="2.60.120.680">
    <property type="entry name" value="GOLD domain"/>
    <property type="match status" value="1"/>
</dbReference>
<evidence type="ECO:0000256" key="5">
    <source>
        <dbReference type="ARBA" id="ARBA00022692"/>
    </source>
</evidence>
<dbReference type="GO" id="GO:0005794">
    <property type="term" value="C:Golgi apparatus"/>
    <property type="evidence" value="ECO:0007669"/>
    <property type="project" value="UniProtKB-SubCell"/>
</dbReference>
<dbReference type="InterPro" id="IPR036598">
    <property type="entry name" value="GOLD_dom_sf"/>
</dbReference>
<gene>
    <name evidence="13" type="primary">TMED1</name>
</gene>
<evidence type="ECO:0000256" key="10">
    <source>
        <dbReference type="RuleBase" id="RU003827"/>
    </source>
</evidence>
<keyword evidence="8 11" id="KW-1133">Transmembrane helix</keyword>
<dbReference type="GO" id="GO:0005789">
    <property type="term" value="C:endoplasmic reticulum membrane"/>
    <property type="evidence" value="ECO:0007669"/>
    <property type="project" value="UniProtKB-SubCell"/>
</dbReference>
<feature type="domain" description="GOLD" evidence="12">
    <location>
        <begin position="45"/>
        <end position="127"/>
    </location>
</feature>
<accession>C1BJ03</accession>
<comment type="similarity">
    <text evidence="4 10">Belongs to the EMP24/GP25L family.</text>
</comment>
<evidence type="ECO:0000259" key="12">
    <source>
        <dbReference type="PROSITE" id="PS50866"/>
    </source>
</evidence>
<organism evidence="13">
    <name type="scientific">Osmerus mordax</name>
    <name type="common">Rainbow smelt</name>
    <name type="synonym">Atherina mordax</name>
    <dbReference type="NCBI Taxonomy" id="8014"/>
    <lineage>
        <taxon>Eukaryota</taxon>
        <taxon>Metazoa</taxon>
        <taxon>Chordata</taxon>
        <taxon>Craniata</taxon>
        <taxon>Vertebrata</taxon>
        <taxon>Euteleostomi</taxon>
        <taxon>Actinopterygii</taxon>
        <taxon>Neopterygii</taxon>
        <taxon>Teleostei</taxon>
        <taxon>Stomiati</taxon>
        <taxon>Osmeriformes</taxon>
        <taxon>Osmeridae</taxon>
        <taxon>Osmerus</taxon>
    </lineage>
</organism>
<evidence type="ECO:0000313" key="13">
    <source>
        <dbReference type="EMBL" id="ACO09006.1"/>
    </source>
</evidence>
<evidence type="ECO:0000256" key="11">
    <source>
        <dbReference type="SAM" id="Phobius"/>
    </source>
</evidence>
<dbReference type="PROSITE" id="PS50866">
    <property type="entry name" value="GOLD"/>
    <property type="match status" value="1"/>
</dbReference>
<protein>
    <submittedName>
        <fullName evidence="13">Transmembrane emp24 domain-containing protein 1</fullName>
    </submittedName>
</protein>
<keyword evidence="9 11" id="KW-0472">Membrane</keyword>
<keyword evidence="5 10" id="KW-0812">Transmembrane</keyword>
<dbReference type="SUPFAM" id="SSF101576">
    <property type="entry name" value="Supernatant protein factor (SPF), C-terminal domain"/>
    <property type="match status" value="1"/>
</dbReference>
<dbReference type="Pfam" id="PF01105">
    <property type="entry name" value="EMP24_GP25L"/>
    <property type="match status" value="1"/>
</dbReference>
<evidence type="ECO:0000256" key="3">
    <source>
        <dbReference type="ARBA" id="ARBA00004619"/>
    </source>
</evidence>
<reference evidence="13" key="1">
    <citation type="submission" date="2009-03" db="EMBL/GenBank/DDBJ databases">
        <title>Osmerus mordax full-length cDNAs.</title>
        <authorList>
            <person name="von Schalburg K."/>
            <person name="Leong J."/>
            <person name="Cooper G."/>
            <person name="Davidson W.S."/>
            <person name="Koop B.F."/>
        </authorList>
    </citation>
    <scope>NUCLEOTIDE SEQUENCE</scope>
    <source>
        <tissue evidence="13">Brain</tissue>
    </source>
</reference>
<evidence type="ECO:0000256" key="9">
    <source>
        <dbReference type="ARBA" id="ARBA00023136"/>
    </source>
</evidence>
<dbReference type="GO" id="GO:0033116">
    <property type="term" value="C:endoplasmic reticulum-Golgi intermediate compartment membrane"/>
    <property type="evidence" value="ECO:0007669"/>
    <property type="project" value="UniProtKB-SubCell"/>
</dbReference>
<evidence type="ECO:0000256" key="2">
    <source>
        <dbReference type="ARBA" id="ARBA00004151"/>
    </source>
</evidence>
<dbReference type="InterPro" id="IPR009038">
    <property type="entry name" value="GOLD_dom"/>
</dbReference>
<dbReference type="EMBL" id="BT074582">
    <property type="protein sequence ID" value="ACO09006.1"/>
    <property type="molecule type" value="mRNA"/>
</dbReference>